<dbReference type="Proteomes" id="UP000050867">
    <property type="component" value="Unassembled WGS sequence"/>
</dbReference>
<comment type="caution">
    <text evidence="2">The sequence shown here is derived from an EMBL/GenBank/DDBJ whole genome shotgun (WGS) entry which is preliminary data.</text>
</comment>
<keyword evidence="3" id="KW-1185">Reference proteome</keyword>
<gene>
    <name evidence="2" type="ORF">AQ490_17645</name>
</gene>
<feature type="compositionally biased region" description="Low complexity" evidence="1">
    <location>
        <begin position="52"/>
        <end position="66"/>
    </location>
</feature>
<dbReference type="eggNOG" id="ENOG5033NEF">
    <property type="taxonomic scope" value="Bacteria"/>
</dbReference>
<feature type="compositionally biased region" description="Pro residues" evidence="1">
    <location>
        <begin position="122"/>
        <end position="146"/>
    </location>
</feature>
<feature type="region of interest" description="Disordered" evidence="1">
    <location>
        <begin position="1"/>
        <end position="207"/>
    </location>
</feature>
<feature type="compositionally biased region" description="Low complexity" evidence="1">
    <location>
        <begin position="147"/>
        <end position="159"/>
    </location>
</feature>
<feature type="region of interest" description="Disordered" evidence="1">
    <location>
        <begin position="229"/>
        <end position="273"/>
    </location>
</feature>
<evidence type="ECO:0000313" key="3">
    <source>
        <dbReference type="Proteomes" id="UP000050867"/>
    </source>
</evidence>
<accession>A0A0T6LV96</accession>
<reference evidence="2 3" key="1">
    <citation type="submission" date="2015-10" db="EMBL/GenBank/DDBJ databases">
        <title>Draft genome sequence of pyrrolomycin-producing Streptomyces vitaminophilus.</title>
        <authorList>
            <person name="Graham D.E."/>
            <person name="Mahan K.M."/>
            <person name="Klingeman D.M."/>
            <person name="Hettich R.L."/>
            <person name="Parry R.J."/>
        </authorList>
    </citation>
    <scope>NUCLEOTIDE SEQUENCE [LARGE SCALE GENOMIC DNA]</scope>
    <source>
        <strain evidence="2 3">ATCC 31673</strain>
    </source>
</reference>
<sequence length="416" mass="43084">MFPVGLNPQASGGTQEPQEPGGQEETRQLPQIQVPPQQDPAPQQPPPPGQPPHQGQPQAPDAPGSPFTIRPGAPSGAYGDQQQSPFPSEEPPGAEATRVLPPVVVDDPPPHPSTPAHGAQPAGPPGPAAWSPPPSHQPPTHQPPTHQPQSYAQPAPHQPGGHHHPGHQAAARQPGGPEPAAATGWSPPEPSPRMATMGDPGPERRGLSRPAVVGIVVACCAVAGLIGGAVLSGGDDKKEDPVTPGSSESATSASKAPTSQAPQVDPAEQQAKDLDALLAESNNSRSAVITAVNEISSCKNLDGAAKSLRDAANQRNDLVTRLGELSVDKLPDHAKLTSALNEAWKSSASADNHYAAWADQVAGKGGCKKGRAKVTNERQAGDRESGKATDAKKRAAELWNAIAREYDLTERQNNEL</sequence>
<name>A0A0T6LV96_WENVI</name>
<evidence type="ECO:0000256" key="1">
    <source>
        <dbReference type="SAM" id="MobiDB-lite"/>
    </source>
</evidence>
<feature type="region of interest" description="Disordered" evidence="1">
    <location>
        <begin position="365"/>
        <end position="393"/>
    </location>
</feature>
<dbReference type="AlphaFoldDB" id="A0A0T6LV96"/>
<evidence type="ECO:0000313" key="2">
    <source>
        <dbReference type="EMBL" id="KRV50046.1"/>
    </source>
</evidence>
<dbReference type="STRING" id="76728.AQ490_17645"/>
<proteinExistence type="predicted"/>
<feature type="compositionally biased region" description="Low complexity" evidence="1">
    <location>
        <begin position="12"/>
        <end position="36"/>
    </location>
</feature>
<feature type="compositionally biased region" description="Pro residues" evidence="1">
    <location>
        <begin position="37"/>
        <end position="51"/>
    </location>
</feature>
<feature type="compositionally biased region" description="Basic and acidic residues" evidence="1">
    <location>
        <begin position="374"/>
        <end position="393"/>
    </location>
</feature>
<protein>
    <submittedName>
        <fullName evidence="2">Uncharacterized protein</fullName>
    </submittedName>
</protein>
<dbReference type="EMBL" id="LLZU01000007">
    <property type="protein sequence ID" value="KRV50046.1"/>
    <property type="molecule type" value="Genomic_DNA"/>
</dbReference>
<feature type="compositionally biased region" description="Polar residues" evidence="1">
    <location>
        <begin position="244"/>
        <end position="262"/>
    </location>
</feature>
<organism evidence="2 3">
    <name type="scientific">Wenjunlia vitaminophila</name>
    <name type="common">Streptomyces vitaminophilus</name>
    <dbReference type="NCBI Taxonomy" id="76728"/>
    <lineage>
        <taxon>Bacteria</taxon>
        <taxon>Bacillati</taxon>
        <taxon>Actinomycetota</taxon>
        <taxon>Actinomycetes</taxon>
        <taxon>Kitasatosporales</taxon>
        <taxon>Streptomycetaceae</taxon>
        <taxon>Wenjunlia</taxon>
    </lineage>
</organism>